<protein>
    <submittedName>
        <fullName evidence="1">Uncharacterized protein</fullName>
    </submittedName>
</protein>
<dbReference type="AlphaFoldDB" id="A0A1K1Q8I1"/>
<accession>A0A1K1Q8I1</accession>
<reference evidence="1 2" key="1">
    <citation type="submission" date="2016-11" db="EMBL/GenBank/DDBJ databases">
        <authorList>
            <person name="Jaros S."/>
            <person name="Januszkiewicz K."/>
            <person name="Wedrychowicz H."/>
        </authorList>
    </citation>
    <scope>NUCLEOTIDE SEQUENCE [LARGE SCALE GENOMIC DNA]</scope>
    <source>
        <strain evidence="1 2">DSM 784</strain>
    </source>
</reference>
<proteinExistence type="predicted"/>
<organism evidence="1 2">
    <name type="scientific">Chitinophaga sancti</name>
    <dbReference type="NCBI Taxonomy" id="1004"/>
    <lineage>
        <taxon>Bacteria</taxon>
        <taxon>Pseudomonadati</taxon>
        <taxon>Bacteroidota</taxon>
        <taxon>Chitinophagia</taxon>
        <taxon>Chitinophagales</taxon>
        <taxon>Chitinophagaceae</taxon>
        <taxon>Chitinophaga</taxon>
    </lineage>
</organism>
<name>A0A1K1Q8I1_9BACT</name>
<dbReference type="EMBL" id="FPIZ01000007">
    <property type="protein sequence ID" value="SFW55987.1"/>
    <property type="molecule type" value="Genomic_DNA"/>
</dbReference>
<sequence length="172" mass="19985">MLPKVIKSIQDSIHYYYYKDGIVLYKALIDEVIFPKVFLEQFDKAQDVDSVRLIVRRNLDNMAFNSYGFVASYGRVFRQVDDHYWVVENQVVRVKETPVSKALDLVTKNGKRVMFEGVVPTRMFRSDTRFNEKLIVYYSNKIIDSISVSSPDVKISSHVGRFAENLQEAKSL</sequence>
<dbReference type="Proteomes" id="UP000183788">
    <property type="component" value="Unassembled WGS sequence"/>
</dbReference>
<evidence type="ECO:0000313" key="2">
    <source>
        <dbReference type="Proteomes" id="UP000183788"/>
    </source>
</evidence>
<evidence type="ECO:0000313" key="1">
    <source>
        <dbReference type="EMBL" id="SFW55987.1"/>
    </source>
</evidence>
<gene>
    <name evidence="1" type="ORF">SAMN05661012_02526</name>
</gene>